<organism evidence="1">
    <name type="scientific">marine sediment metagenome</name>
    <dbReference type="NCBI Taxonomy" id="412755"/>
    <lineage>
        <taxon>unclassified sequences</taxon>
        <taxon>metagenomes</taxon>
        <taxon>ecological metagenomes</taxon>
    </lineage>
</organism>
<dbReference type="EMBL" id="LAZR01005828">
    <property type="protein sequence ID" value="KKM96829.1"/>
    <property type="molecule type" value="Genomic_DNA"/>
</dbReference>
<proteinExistence type="predicted"/>
<accession>A0A0F9LP84</accession>
<sequence length="48" mass="5485">MEVTNTELLLLLGKLYVEKEVLIGKTVELTAEVGELRARNEQWQRAAE</sequence>
<gene>
    <name evidence="1" type="ORF">LCGC14_1174100</name>
</gene>
<comment type="caution">
    <text evidence="1">The sequence shown here is derived from an EMBL/GenBank/DDBJ whole genome shotgun (WGS) entry which is preliminary data.</text>
</comment>
<reference evidence="1" key="1">
    <citation type="journal article" date="2015" name="Nature">
        <title>Complex archaea that bridge the gap between prokaryotes and eukaryotes.</title>
        <authorList>
            <person name="Spang A."/>
            <person name="Saw J.H."/>
            <person name="Jorgensen S.L."/>
            <person name="Zaremba-Niedzwiedzka K."/>
            <person name="Martijn J."/>
            <person name="Lind A.E."/>
            <person name="van Eijk R."/>
            <person name="Schleper C."/>
            <person name="Guy L."/>
            <person name="Ettema T.J."/>
        </authorList>
    </citation>
    <scope>NUCLEOTIDE SEQUENCE</scope>
</reference>
<protein>
    <submittedName>
        <fullName evidence="1">Uncharacterized protein</fullName>
    </submittedName>
</protein>
<evidence type="ECO:0000313" key="1">
    <source>
        <dbReference type="EMBL" id="KKM96829.1"/>
    </source>
</evidence>
<name>A0A0F9LP84_9ZZZZ</name>
<dbReference type="AlphaFoldDB" id="A0A0F9LP84"/>